<dbReference type="OrthoDB" id="1097953at2"/>
<proteinExistence type="predicted"/>
<protein>
    <submittedName>
        <fullName evidence="1">Uncharacterized protein</fullName>
    </submittedName>
</protein>
<dbReference type="EMBL" id="MBTF01000004">
    <property type="protein sequence ID" value="OOQ60915.1"/>
    <property type="molecule type" value="Genomic_DNA"/>
</dbReference>
<evidence type="ECO:0000313" key="1">
    <source>
        <dbReference type="EMBL" id="OOQ60915.1"/>
    </source>
</evidence>
<reference evidence="1 2" key="1">
    <citation type="submission" date="2016-07" db="EMBL/GenBank/DDBJ databases">
        <title>Genomic analysis of zinc-resistant bacterium Mucilaginibacter pedocola TBZ30.</title>
        <authorList>
            <person name="Huang J."/>
            <person name="Tang J."/>
        </authorList>
    </citation>
    <scope>NUCLEOTIDE SEQUENCE [LARGE SCALE GENOMIC DNA]</scope>
    <source>
        <strain evidence="1 2">TBZ30</strain>
    </source>
</reference>
<comment type="caution">
    <text evidence="1">The sequence shown here is derived from an EMBL/GenBank/DDBJ whole genome shotgun (WGS) entry which is preliminary data.</text>
</comment>
<dbReference type="Proteomes" id="UP000189739">
    <property type="component" value="Unassembled WGS sequence"/>
</dbReference>
<gene>
    <name evidence="1" type="ORF">BC343_23425</name>
</gene>
<dbReference type="RefSeq" id="WP_078347233.1">
    <property type="nucleotide sequence ID" value="NZ_MBTF01000004.1"/>
</dbReference>
<name>A0A1S9PJ10_9SPHI</name>
<evidence type="ECO:0000313" key="2">
    <source>
        <dbReference type="Proteomes" id="UP000189739"/>
    </source>
</evidence>
<accession>A0A1S9PJ10</accession>
<organism evidence="1 2">
    <name type="scientific">Mucilaginibacter pedocola</name>
    <dbReference type="NCBI Taxonomy" id="1792845"/>
    <lineage>
        <taxon>Bacteria</taxon>
        <taxon>Pseudomonadati</taxon>
        <taxon>Bacteroidota</taxon>
        <taxon>Sphingobacteriia</taxon>
        <taxon>Sphingobacteriales</taxon>
        <taxon>Sphingobacteriaceae</taxon>
        <taxon>Mucilaginibacter</taxon>
    </lineage>
</organism>
<dbReference type="AlphaFoldDB" id="A0A1S9PJ10"/>
<keyword evidence="2" id="KW-1185">Reference proteome</keyword>
<sequence length="98" mass="10838">MELKEFISKTLSEITIGIREGSDEIKKDNWSYISEQGIVVDFDINVSYDDTNTTGAGGKLSVANVFNVGLNKDQKTTNSNANRIKFSIGVYINKTKAK</sequence>